<evidence type="ECO:0000313" key="1">
    <source>
        <dbReference type="EMBL" id="TFD27643.1"/>
    </source>
</evidence>
<gene>
    <name evidence="1" type="ORF">E3T27_03990</name>
</gene>
<organism evidence="1 2">
    <name type="scientific">Cryobacterium lyxosi</name>
    <dbReference type="NCBI Taxonomy" id="1259228"/>
    <lineage>
        <taxon>Bacteria</taxon>
        <taxon>Bacillati</taxon>
        <taxon>Actinomycetota</taxon>
        <taxon>Actinomycetes</taxon>
        <taxon>Micrococcales</taxon>
        <taxon>Microbacteriaceae</taxon>
        <taxon>Cryobacterium</taxon>
    </lineage>
</organism>
<name>A0A4V3IPC8_9MICO</name>
<keyword evidence="2" id="KW-1185">Reference proteome</keyword>
<sequence>MRIVSDLSSASRNADSSGRFRVEGSTRVFKTSTDVQIGTLINQGGGRYCATIGNVAVNPGNIFVKSSLGGFASRNVSLK</sequence>
<dbReference type="Proteomes" id="UP000298424">
    <property type="component" value="Unassembled WGS sequence"/>
</dbReference>
<dbReference type="EMBL" id="SOGT01000005">
    <property type="protein sequence ID" value="TFD27643.1"/>
    <property type="molecule type" value="Genomic_DNA"/>
</dbReference>
<reference evidence="1 2" key="1">
    <citation type="submission" date="2019-03" db="EMBL/GenBank/DDBJ databases">
        <title>Genomics of glacier-inhabiting Cryobacterium strains.</title>
        <authorList>
            <person name="Liu Q."/>
            <person name="Xin Y.-H."/>
        </authorList>
    </citation>
    <scope>NUCLEOTIDE SEQUENCE [LARGE SCALE GENOMIC DNA]</scope>
    <source>
        <strain evidence="1 2">TMT1-1</strain>
    </source>
</reference>
<accession>A0A4V3IPC8</accession>
<protein>
    <submittedName>
        <fullName evidence="1">Uncharacterized protein</fullName>
    </submittedName>
</protein>
<evidence type="ECO:0000313" key="2">
    <source>
        <dbReference type="Proteomes" id="UP000298424"/>
    </source>
</evidence>
<dbReference type="RefSeq" id="WP_134571658.1">
    <property type="nucleotide sequence ID" value="NZ_SOGT01000005.1"/>
</dbReference>
<dbReference type="AlphaFoldDB" id="A0A4V3IPC8"/>
<proteinExistence type="predicted"/>
<comment type="caution">
    <text evidence="1">The sequence shown here is derived from an EMBL/GenBank/DDBJ whole genome shotgun (WGS) entry which is preliminary data.</text>
</comment>